<dbReference type="PANTHER" id="PTHR15394">
    <property type="entry name" value="SERINE HYDROLASE RBBP9"/>
    <property type="match status" value="1"/>
</dbReference>
<dbReference type="InterPro" id="IPR029058">
    <property type="entry name" value="AB_hydrolase_fold"/>
</dbReference>
<gene>
    <name evidence="1" type="ORF">IV36_GL001630</name>
</gene>
<accession>A0A0R2FG60</accession>
<dbReference type="InterPro" id="IPR010662">
    <property type="entry name" value="RBBP9/YdeN"/>
</dbReference>
<evidence type="ECO:0000313" key="2">
    <source>
        <dbReference type="Proteomes" id="UP000051727"/>
    </source>
</evidence>
<dbReference type="GO" id="GO:0016787">
    <property type="term" value="F:hydrolase activity"/>
    <property type="evidence" value="ECO:0007669"/>
    <property type="project" value="InterPro"/>
</dbReference>
<sequence length="195" mass="22465">MTDRQIYIIPGFGSTPDDHWFPWLSSKLNCPPNQQVKTVKLPDPQKPRVNSWLLALEKQLSLLDENTYLVTHSLGGLTTLLYLSRLFRQSPNLKIGGIILVSGFYQKRDSMSSPNEFFEEKIDFNVIKKITKENIIVISSANDYIVPTKLTDNLAQKLNADYYRKKENGHFMGIDGYKTFSLLFTLLNYLLKNKK</sequence>
<name>A0A0R2FG60_9LACO</name>
<organism evidence="1 2">
    <name type="scientific">Liquorilactobacillus mali</name>
    <dbReference type="NCBI Taxonomy" id="1618"/>
    <lineage>
        <taxon>Bacteria</taxon>
        <taxon>Bacillati</taxon>
        <taxon>Bacillota</taxon>
        <taxon>Bacilli</taxon>
        <taxon>Lactobacillales</taxon>
        <taxon>Lactobacillaceae</taxon>
        <taxon>Liquorilactobacillus</taxon>
    </lineage>
</organism>
<dbReference type="PATRIC" id="fig|1618.3.peg.1653"/>
<dbReference type="EMBL" id="JQAR01000039">
    <property type="protein sequence ID" value="KRN26646.1"/>
    <property type="molecule type" value="Genomic_DNA"/>
</dbReference>
<proteinExistence type="predicted"/>
<evidence type="ECO:0000313" key="1">
    <source>
        <dbReference type="EMBL" id="KRN26646.1"/>
    </source>
</evidence>
<dbReference type="RefSeq" id="WP_056992536.1">
    <property type="nucleotide sequence ID" value="NZ_JATAAJ010000007.1"/>
</dbReference>
<dbReference type="Pfam" id="PF06821">
    <property type="entry name" value="Ser_hydrolase"/>
    <property type="match status" value="1"/>
</dbReference>
<protein>
    <recommendedName>
        <fullName evidence="3">Esterase</fullName>
    </recommendedName>
</protein>
<dbReference type="Gene3D" id="3.40.50.1820">
    <property type="entry name" value="alpha/beta hydrolase"/>
    <property type="match status" value="1"/>
</dbReference>
<dbReference type="AlphaFoldDB" id="A0A0R2FG60"/>
<dbReference type="Proteomes" id="UP000051727">
    <property type="component" value="Unassembled WGS sequence"/>
</dbReference>
<reference evidence="1 2" key="1">
    <citation type="journal article" date="2015" name="Genome Announc.">
        <title>Expanding the biotechnology potential of lactobacilli through comparative genomics of 213 strains and associated genera.</title>
        <authorList>
            <person name="Sun Z."/>
            <person name="Harris H.M."/>
            <person name="McCann A."/>
            <person name="Guo C."/>
            <person name="Argimon S."/>
            <person name="Zhang W."/>
            <person name="Yang X."/>
            <person name="Jeffery I.B."/>
            <person name="Cooney J.C."/>
            <person name="Kagawa T.F."/>
            <person name="Liu W."/>
            <person name="Song Y."/>
            <person name="Salvetti E."/>
            <person name="Wrobel A."/>
            <person name="Rasinkangas P."/>
            <person name="Parkhill J."/>
            <person name="Rea M.C."/>
            <person name="O'Sullivan O."/>
            <person name="Ritari J."/>
            <person name="Douillard F.P."/>
            <person name="Paul Ross R."/>
            <person name="Yang R."/>
            <person name="Briner A.E."/>
            <person name="Felis G.E."/>
            <person name="de Vos W.M."/>
            <person name="Barrangou R."/>
            <person name="Klaenhammer T.R."/>
            <person name="Caufield P.W."/>
            <person name="Cui Y."/>
            <person name="Zhang H."/>
            <person name="O'Toole P.W."/>
        </authorList>
    </citation>
    <scope>NUCLEOTIDE SEQUENCE [LARGE SCALE GENOMIC DNA]</scope>
    <source>
        <strain evidence="1 2">ATCC 27304</strain>
    </source>
</reference>
<dbReference type="OrthoDB" id="9804993at2"/>
<dbReference type="SUPFAM" id="SSF53474">
    <property type="entry name" value="alpha/beta-Hydrolases"/>
    <property type="match status" value="1"/>
</dbReference>
<comment type="caution">
    <text evidence="1">The sequence shown here is derived from an EMBL/GenBank/DDBJ whole genome shotgun (WGS) entry which is preliminary data.</text>
</comment>
<dbReference type="PANTHER" id="PTHR15394:SF3">
    <property type="entry name" value="SERINE HYDROLASE RBBP9"/>
    <property type="match status" value="1"/>
</dbReference>
<evidence type="ECO:0008006" key="3">
    <source>
        <dbReference type="Google" id="ProtNLM"/>
    </source>
</evidence>